<dbReference type="GO" id="GO:0003700">
    <property type="term" value="F:DNA-binding transcription factor activity"/>
    <property type="evidence" value="ECO:0007669"/>
    <property type="project" value="InterPro"/>
</dbReference>
<keyword evidence="8" id="KW-1185">Reference proteome</keyword>
<dbReference type="GO" id="GO:0006879">
    <property type="term" value="P:intracellular iron ion homeostasis"/>
    <property type="evidence" value="ECO:0007669"/>
    <property type="project" value="InterPro"/>
</dbReference>
<keyword evidence="3" id="KW-0804">Transcription</keyword>
<feature type="compositionally biased region" description="Basic and acidic residues" evidence="5">
    <location>
        <begin position="307"/>
        <end position="330"/>
    </location>
</feature>
<evidence type="ECO:0000256" key="1">
    <source>
        <dbReference type="ARBA" id="ARBA00023015"/>
    </source>
</evidence>
<dbReference type="CDD" id="cd11446">
    <property type="entry name" value="bHLH_AtILR3_like"/>
    <property type="match status" value="1"/>
</dbReference>
<evidence type="ECO:0000256" key="4">
    <source>
        <dbReference type="ARBA" id="ARBA00023242"/>
    </source>
</evidence>
<dbReference type="EMBL" id="JABFUD020000003">
    <property type="protein sequence ID" value="KAI5081956.1"/>
    <property type="molecule type" value="Genomic_DNA"/>
</dbReference>
<sequence length="410" mass="44823">MNEAILTLETVLMKQACKYRPNSGGQVTEARISARRLHKADREKLRRDKLNEQFTELANALDPDRPKNDKATILGESIQVVKELREEVKRLKTEHASLVDESSELTQEKNELREEKASLKSETERLQNQVQHRSRSPSPWMALDPSLMMGPTAAYPYPIPVPQPVSLAQSETIQVGGPRAPLVGPTPFIPMPPPGPFHMHPTLQPYAVFGNRLGDGGNPFLPFSGFPPPVSAQSHIERPYAQYPSSVQQHVPGYAIQMSSSQGSPSSGSPLYRPSVPGIPIIPAQSRASSPLSKDSSDNPPTSKCSSPHETRAETEREIGEDVAAHDTESPVKLAKTPSEPPDAELKNVELESSESNAINAPSPTSMGKEKLGLYLERSTLSSLISKRQVQDLTNDSEAEHDPTLRPPAA</sequence>
<feature type="compositionally biased region" description="Polar residues" evidence="5">
    <location>
        <begin position="354"/>
        <end position="366"/>
    </location>
</feature>
<dbReference type="Proteomes" id="UP000886520">
    <property type="component" value="Chromosome 2"/>
</dbReference>
<dbReference type="InterPro" id="IPR057075">
    <property type="entry name" value="bHLH_IRO3"/>
</dbReference>
<dbReference type="PANTHER" id="PTHR47001:SF1">
    <property type="entry name" value="TRANSCRIPTION FACTOR BHLH11"/>
    <property type="match status" value="1"/>
</dbReference>
<dbReference type="GO" id="GO:0046983">
    <property type="term" value="F:protein dimerization activity"/>
    <property type="evidence" value="ECO:0007669"/>
    <property type="project" value="InterPro"/>
</dbReference>
<evidence type="ECO:0000256" key="2">
    <source>
        <dbReference type="ARBA" id="ARBA00023125"/>
    </source>
</evidence>
<feature type="domain" description="BHLH" evidence="6">
    <location>
        <begin position="34"/>
        <end position="84"/>
    </location>
</feature>
<evidence type="ECO:0000313" key="8">
    <source>
        <dbReference type="Proteomes" id="UP000886520"/>
    </source>
</evidence>
<dbReference type="GO" id="GO:0003677">
    <property type="term" value="F:DNA binding"/>
    <property type="evidence" value="ECO:0007669"/>
    <property type="project" value="UniProtKB-KW"/>
</dbReference>
<evidence type="ECO:0000256" key="5">
    <source>
        <dbReference type="SAM" id="MobiDB-lite"/>
    </source>
</evidence>
<dbReference type="OrthoDB" id="515493at2759"/>
<keyword evidence="4" id="KW-0539">Nucleus</keyword>
<dbReference type="PROSITE" id="PS50888">
    <property type="entry name" value="BHLH"/>
    <property type="match status" value="1"/>
</dbReference>
<dbReference type="SMART" id="SM00353">
    <property type="entry name" value="HLH"/>
    <property type="match status" value="1"/>
</dbReference>
<protein>
    <recommendedName>
        <fullName evidence="6">BHLH domain-containing protein</fullName>
    </recommendedName>
</protein>
<dbReference type="SUPFAM" id="SSF47459">
    <property type="entry name" value="HLH, helix-loop-helix DNA-binding domain"/>
    <property type="match status" value="1"/>
</dbReference>
<dbReference type="AlphaFoldDB" id="A0A9D4ZQA0"/>
<dbReference type="Pfam" id="PF23177">
    <property type="entry name" value="bHLH_IRO3"/>
    <property type="match status" value="1"/>
</dbReference>
<feature type="region of interest" description="Disordered" evidence="5">
    <location>
        <begin position="386"/>
        <end position="410"/>
    </location>
</feature>
<keyword evidence="1" id="KW-0805">Transcription regulation</keyword>
<comment type="caution">
    <text evidence="7">The sequence shown here is derived from an EMBL/GenBank/DDBJ whole genome shotgun (WGS) entry which is preliminary data.</text>
</comment>
<gene>
    <name evidence="7" type="ORF">GOP47_0001699</name>
</gene>
<evidence type="ECO:0000256" key="3">
    <source>
        <dbReference type="ARBA" id="ARBA00023163"/>
    </source>
</evidence>
<proteinExistence type="predicted"/>
<dbReference type="Gene3D" id="1.20.5.170">
    <property type="match status" value="1"/>
</dbReference>
<dbReference type="InterPro" id="IPR044579">
    <property type="entry name" value="bHLH11/121"/>
</dbReference>
<evidence type="ECO:0000259" key="6">
    <source>
        <dbReference type="PROSITE" id="PS50888"/>
    </source>
</evidence>
<keyword evidence="2" id="KW-0238">DNA-binding</keyword>
<feature type="compositionally biased region" description="Polar residues" evidence="5">
    <location>
        <begin position="286"/>
        <end position="306"/>
    </location>
</feature>
<organism evidence="7 8">
    <name type="scientific">Adiantum capillus-veneris</name>
    <name type="common">Maidenhair fern</name>
    <dbReference type="NCBI Taxonomy" id="13818"/>
    <lineage>
        <taxon>Eukaryota</taxon>
        <taxon>Viridiplantae</taxon>
        <taxon>Streptophyta</taxon>
        <taxon>Embryophyta</taxon>
        <taxon>Tracheophyta</taxon>
        <taxon>Polypodiopsida</taxon>
        <taxon>Polypodiidae</taxon>
        <taxon>Polypodiales</taxon>
        <taxon>Pteridineae</taxon>
        <taxon>Pteridaceae</taxon>
        <taxon>Vittarioideae</taxon>
        <taxon>Adiantum</taxon>
    </lineage>
</organism>
<feature type="compositionally biased region" description="Polar residues" evidence="5">
    <location>
        <begin position="386"/>
        <end position="396"/>
    </location>
</feature>
<name>A0A9D4ZQA0_ADICA</name>
<dbReference type="PANTHER" id="PTHR47001">
    <property type="entry name" value="TRANSCRIPTION FACTOR BHLH121"/>
    <property type="match status" value="1"/>
</dbReference>
<dbReference type="Gene3D" id="4.10.280.10">
    <property type="entry name" value="Helix-loop-helix DNA-binding domain"/>
    <property type="match status" value="1"/>
</dbReference>
<evidence type="ECO:0000313" key="7">
    <source>
        <dbReference type="EMBL" id="KAI5081956.1"/>
    </source>
</evidence>
<accession>A0A9D4ZQA0</accession>
<dbReference type="InterPro" id="IPR011598">
    <property type="entry name" value="bHLH_dom"/>
</dbReference>
<dbReference type="InterPro" id="IPR036638">
    <property type="entry name" value="HLH_DNA-bd_sf"/>
</dbReference>
<feature type="region of interest" description="Disordered" evidence="5">
    <location>
        <begin position="257"/>
        <end position="371"/>
    </location>
</feature>
<feature type="region of interest" description="Disordered" evidence="5">
    <location>
        <begin position="99"/>
        <end position="141"/>
    </location>
</feature>
<feature type="compositionally biased region" description="Low complexity" evidence="5">
    <location>
        <begin position="259"/>
        <end position="270"/>
    </location>
</feature>
<feature type="compositionally biased region" description="Basic and acidic residues" evidence="5">
    <location>
        <begin position="106"/>
        <end position="125"/>
    </location>
</feature>
<reference evidence="7" key="1">
    <citation type="submission" date="2021-01" db="EMBL/GenBank/DDBJ databases">
        <title>Adiantum capillus-veneris genome.</title>
        <authorList>
            <person name="Fang Y."/>
            <person name="Liao Q."/>
        </authorList>
    </citation>
    <scope>NUCLEOTIDE SEQUENCE</scope>
    <source>
        <strain evidence="7">H3</strain>
        <tissue evidence="7">Leaf</tissue>
    </source>
</reference>